<dbReference type="KEGG" id="shs:STEHIDRAFT_69307"/>
<dbReference type="GO" id="GO:0016020">
    <property type="term" value="C:membrane"/>
    <property type="evidence" value="ECO:0007669"/>
    <property type="project" value="TreeGrafter"/>
</dbReference>
<accession>R7RW65</accession>
<keyword evidence="2" id="KW-0442">Lipid degradation</keyword>
<dbReference type="GO" id="GO:0016042">
    <property type="term" value="P:lipid catabolic process"/>
    <property type="evidence" value="ECO:0007669"/>
    <property type="project" value="UniProtKB-KW"/>
</dbReference>
<dbReference type="PANTHER" id="PTHR24185:SF1">
    <property type="entry name" value="CALCIUM-INDEPENDENT PHOSPHOLIPASE A2-GAMMA"/>
    <property type="match status" value="1"/>
</dbReference>
<keyword evidence="2" id="KW-0443">Lipid metabolism</keyword>
<dbReference type="GO" id="GO:0047499">
    <property type="term" value="F:calcium-independent phospholipase A2 activity"/>
    <property type="evidence" value="ECO:0007669"/>
    <property type="project" value="TreeGrafter"/>
</dbReference>
<dbReference type="EMBL" id="JH687403">
    <property type="protein sequence ID" value="EIM79536.1"/>
    <property type="molecule type" value="Genomic_DNA"/>
</dbReference>
<dbReference type="AlphaFoldDB" id="R7RW65"/>
<dbReference type="GO" id="GO:0019369">
    <property type="term" value="P:arachidonate metabolic process"/>
    <property type="evidence" value="ECO:0007669"/>
    <property type="project" value="TreeGrafter"/>
</dbReference>
<dbReference type="GeneID" id="18806528"/>
<evidence type="ECO:0000313" key="4">
    <source>
        <dbReference type="Proteomes" id="UP000053927"/>
    </source>
</evidence>
<dbReference type="OMA" id="DEWNKMG"/>
<gene>
    <name evidence="3" type="ORF">STEHIDRAFT_69307</name>
</gene>
<dbReference type="PANTHER" id="PTHR24185">
    <property type="entry name" value="CALCIUM-INDEPENDENT PHOSPHOLIPASE A2-GAMMA"/>
    <property type="match status" value="1"/>
</dbReference>
<sequence length="111" mass="12546">MTEPNFIKRLIPIDVAKALAGIATDTEKTHEHLQRRFKSRPNLYFRFNVDQGLQDVTLDEWNKMGAVKGHTQMYLGSEAVKASLEEAVKVLVEQRATLGVSEASEEFVSLR</sequence>
<dbReference type="Proteomes" id="UP000053927">
    <property type="component" value="Unassembled WGS sequence"/>
</dbReference>
<proteinExistence type="predicted"/>
<name>R7RW65_STEHR</name>
<evidence type="ECO:0000313" key="3">
    <source>
        <dbReference type="EMBL" id="EIM79536.1"/>
    </source>
</evidence>
<dbReference type="RefSeq" id="XP_007311311.1">
    <property type="nucleotide sequence ID" value="XM_007311249.1"/>
</dbReference>
<evidence type="ECO:0000256" key="1">
    <source>
        <dbReference type="ARBA" id="ARBA00022801"/>
    </source>
</evidence>
<keyword evidence="4" id="KW-1185">Reference proteome</keyword>
<keyword evidence="1" id="KW-0378">Hydrolase</keyword>
<protein>
    <submittedName>
        <fullName evidence="3">Uncharacterized protein</fullName>
    </submittedName>
</protein>
<evidence type="ECO:0000256" key="2">
    <source>
        <dbReference type="ARBA" id="ARBA00022963"/>
    </source>
</evidence>
<dbReference type="OrthoDB" id="630895at2759"/>
<organism evidence="3 4">
    <name type="scientific">Stereum hirsutum (strain FP-91666)</name>
    <name type="common">White-rot fungus</name>
    <dbReference type="NCBI Taxonomy" id="721885"/>
    <lineage>
        <taxon>Eukaryota</taxon>
        <taxon>Fungi</taxon>
        <taxon>Dikarya</taxon>
        <taxon>Basidiomycota</taxon>
        <taxon>Agaricomycotina</taxon>
        <taxon>Agaricomycetes</taxon>
        <taxon>Russulales</taxon>
        <taxon>Stereaceae</taxon>
        <taxon>Stereum</taxon>
    </lineage>
</organism>
<reference evidence="4" key="1">
    <citation type="journal article" date="2012" name="Science">
        <title>The Paleozoic origin of enzymatic lignin decomposition reconstructed from 31 fungal genomes.</title>
        <authorList>
            <person name="Floudas D."/>
            <person name="Binder M."/>
            <person name="Riley R."/>
            <person name="Barry K."/>
            <person name="Blanchette R.A."/>
            <person name="Henrissat B."/>
            <person name="Martinez A.T."/>
            <person name="Otillar R."/>
            <person name="Spatafora J.W."/>
            <person name="Yadav J.S."/>
            <person name="Aerts A."/>
            <person name="Benoit I."/>
            <person name="Boyd A."/>
            <person name="Carlson A."/>
            <person name="Copeland A."/>
            <person name="Coutinho P.M."/>
            <person name="de Vries R.P."/>
            <person name="Ferreira P."/>
            <person name="Findley K."/>
            <person name="Foster B."/>
            <person name="Gaskell J."/>
            <person name="Glotzer D."/>
            <person name="Gorecki P."/>
            <person name="Heitman J."/>
            <person name="Hesse C."/>
            <person name="Hori C."/>
            <person name="Igarashi K."/>
            <person name="Jurgens J.A."/>
            <person name="Kallen N."/>
            <person name="Kersten P."/>
            <person name="Kohler A."/>
            <person name="Kuees U."/>
            <person name="Kumar T.K.A."/>
            <person name="Kuo A."/>
            <person name="LaButti K."/>
            <person name="Larrondo L.F."/>
            <person name="Lindquist E."/>
            <person name="Ling A."/>
            <person name="Lombard V."/>
            <person name="Lucas S."/>
            <person name="Lundell T."/>
            <person name="Martin R."/>
            <person name="McLaughlin D.J."/>
            <person name="Morgenstern I."/>
            <person name="Morin E."/>
            <person name="Murat C."/>
            <person name="Nagy L.G."/>
            <person name="Nolan M."/>
            <person name="Ohm R.A."/>
            <person name="Patyshakuliyeva A."/>
            <person name="Rokas A."/>
            <person name="Ruiz-Duenas F.J."/>
            <person name="Sabat G."/>
            <person name="Salamov A."/>
            <person name="Samejima M."/>
            <person name="Schmutz J."/>
            <person name="Slot J.C."/>
            <person name="St John F."/>
            <person name="Stenlid J."/>
            <person name="Sun H."/>
            <person name="Sun S."/>
            <person name="Syed K."/>
            <person name="Tsang A."/>
            <person name="Wiebenga A."/>
            <person name="Young D."/>
            <person name="Pisabarro A."/>
            <person name="Eastwood D.C."/>
            <person name="Martin F."/>
            <person name="Cullen D."/>
            <person name="Grigoriev I.V."/>
            <person name="Hibbett D.S."/>
        </authorList>
    </citation>
    <scope>NUCLEOTIDE SEQUENCE [LARGE SCALE GENOMIC DNA]</scope>
    <source>
        <strain evidence="4">FP-91666</strain>
    </source>
</reference>